<protein>
    <submittedName>
        <fullName evidence="8">Carboxyl-terminal processing protease</fullName>
    </submittedName>
</protein>
<dbReference type="SMART" id="SM00228">
    <property type="entry name" value="PDZ"/>
    <property type="match status" value="1"/>
</dbReference>
<dbReference type="SMART" id="SM00245">
    <property type="entry name" value="TSPc"/>
    <property type="match status" value="1"/>
</dbReference>
<feature type="domain" description="PDZ" evidence="7">
    <location>
        <begin position="86"/>
        <end position="154"/>
    </location>
</feature>
<proteinExistence type="inferred from homology"/>
<evidence type="ECO:0000256" key="6">
    <source>
        <dbReference type="SAM" id="SignalP"/>
    </source>
</evidence>
<gene>
    <name evidence="8" type="ORF">SAMN05444391_1513</name>
</gene>
<dbReference type="InterPro" id="IPR036034">
    <property type="entry name" value="PDZ_sf"/>
</dbReference>
<dbReference type="EMBL" id="LT670846">
    <property type="protein sequence ID" value="SHK57783.1"/>
    <property type="molecule type" value="Genomic_DNA"/>
</dbReference>
<dbReference type="GO" id="GO:0006508">
    <property type="term" value="P:proteolysis"/>
    <property type="evidence" value="ECO:0007669"/>
    <property type="project" value="UniProtKB-KW"/>
</dbReference>
<dbReference type="FunFam" id="2.30.42.10:FF:000063">
    <property type="entry name" value="Peptidase, S41 family"/>
    <property type="match status" value="1"/>
</dbReference>
<keyword evidence="3 5" id="KW-0378">Hydrolase</keyword>
<evidence type="ECO:0000313" key="8">
    <source>
        <dbReference type="EMBL" id="SHK57783.1"/>
    </source>
</evidence>
<dbReference type="InterPro" id="IPR055210">
    <property type="entry name" value="CtpA/B_N"/>
</dbReference>
<organism evidence="8 9">
    <name type="scientific">Thermocrinis minervae</name>
    <dbReference type="NCBI Taxonomy" id="381751"/>
    <lineage>
        <taxon>Bacteria</taxon>
        <taxon>Pseudomonadati</taxon>
        <taxon>Aquificota</taxon>
        <taxon>Aquificia</taxon>
        <taxon>Aquificales</taxon>
        <taxon>Aquificaceae</taxon>
        <taxon>Thermocrinis</taxon>
    </lineage>
</organism>
<dbReference type="STRING" id="381751.SAMN05444391_1513"/>
<feature type="signal peptide" evidence="6">
    <location>
        <begin position="1"/>
        <end position="25"/>
    </location>
</feature>
<dbReference type="Pfam" id="PF00595">
    <property type="entry name" value="PDZ"/>
    <property type="match status" value="1"/>
</dbReference>
<name>A0A1M6TLK6_9AQUI</name>
<dbReference type="GO" id="GO:0007165">
    <property type="term" value="P:signal transduction"/>
    <property type="evidence" value="ECO:0007669"/>
    <property type="project" value="TreeGrafter"/>
</dbReference>
<dbReference type="Gene3D" id="3.90.226.10">
    <property type="entry name" value="2-enoyl-CoA Hydratase, Chain A, domain 1"/>
    <property type="match status" value="1"/>
</dbReference>
<dbReference type="InterPro" id="IPR029045">
    <property type="entry name" value="ClpP/crotonase-like_dom_sf"/>
</dbReference>
<keyword evidence="4 5" id="KW-0720">Serine protease</keyword>
<dbReference type="CDD" id="cd07560">
    <property type="entry name" value="Peptidase_S41_CPP"/>
    <property type="match status" value="1"/>
</dbReference>
<evidence type="ECO:0000313" key="9">
    <source>
        <dbReference type="Proteomes" id="UP000189810"/>
    </source>
</evidence>
<dbReference type="Proteomes" id="UP000189810">
    <property type="component" value="Chromosome I"/>
</dbReference>
<evidence type="ECO:0000256" key="1">
    <source>
        <dbReference type="ARBA" id="ARBA00009179"/>
    </source>
</evidence>
<reference evidence="8 9" key="1">
    <citation type="submission" date="2016-11" db="EMBL/GenBank/DDBJ databases">
        <authorList>
            <person name="Jaros S."/>
            <person name="Januszkiewicz K."/>
            <person name="Wedrychowicz H."/>
        </authorList>
    </citation>
    <scope>NUCLEOTIDE SEQUENCE [LARGE SCALE GENOMIC DNA]</scope>
    <source>
        <strain evidence="8 9">DSM 19557</strain>
    </source>
</reference>
<dbReference type="AlphaFoldDB" id="A0A1M6TLK6"/>
<comment type="similarity">
    <text evidence="1 5">Belongs to the peptidase S41A family.</text>
</comment>
<keyword evidence="6" id="KW-0732">Signal</keyword>
<dbReference type="GO" id="GO:0004175">
    <property type="term" value="F:endopeptidase activity"/>
    <property type="evidence" value="ECO:0007669"/>
    <property type="project" value="TreeGrafter"/>
</dbReference>
<evidence type="ECO:0000256" key="4">
    <source>
        <dbReference type="ARBA" id="ARBA00022825"/>
    </source>
</evidence>
<evidence type="ECO:0000256" key="3">
    <source>
        <dbReference type="ARBA" id="ARBA00022801"/>
    </source>
</evidence>
<keyword evidence="2 5" id="KW-0645">Protease</keyword>
<feature type="chain" id="PRO_5012500412" evidence="6">
    <location>
        <begin position="26"/>
        <end position="414"/>
    </location>
</feature>
<keyword evidence="9" id="KW-1185">Reference proteome</keyword>
<dbReference type="RefSeq" id="WP_079654589.1">
    <property type="nucleotide sequence ID" value="NZ_LT670846.1"/>
</dbReference>
<dbReference type="GO" id="GO:0008236">
    <property type="term" value="F:serine-type peptidase activity"/>
    <property type="evidence" value="ECO:0007669"/>
    <property type="project" value="UniProtKB-KW"/>
</dbReference>
<dbReference type="PROSITE" id="PS50106">
    <property type="entry name" value="PDZ"/>
    <property type="match status" value="1"/>
</dbReference>
<dbReference type="CDD" id="cd06782">
    <property type="entry name" value="cpPDZ_CPP-like"/>
    <property type="match status" value="1"/>
</dbReference>
<dbReference type="Pfam" id="PF22694">
    <property type="entry name" value="CtpB_N-like"/>
    <property type="match status" value="1"/>
</dbReference>
<evidence type="ECO:0000256" key="2">
    <source>
        <dbReference type="ARBA" id="ARBA00022670"/>
    </source>
</evidence>
<sequence length="414" mass="45778">MKKLRVILLLLTSFGLGFVLGTAGASQGSKNQEDSYRYIKLFTDVLQIVKQNYVEDPNIKDLIYGALNGMMRALDPFSSFFTPDEYKEFMEETEGEFGGVGIEISIEKGRPIVISPIEGTPAYNAGIKPGDIILEVDGKDTSNMSLMEVVKNIRGKPGTKVELTILRKGQDKPVKVTLERTLIKIKSVQWTTIDGVGYIRLSRFSDGVGKEVSKAVRELSKKNVSGIILDLRNDPGGLLSEAVNVAEVFVPRGKLIVYTKGRNQENVKYFSTKDPVYPKDLPLVVLINRGTASAAEIVTGALQDYKLATVMGEKSFGKASVQNIIPLEDGSAIKLTVAYYYTPSGRLIHKKGIEPNIVVPMSQEEEEKLQEAIREKRMKGATEGIILLPEKDVQLKKAIEYIKQKAVQKKVANF</sequence>
<dbReference type="Gene3D" id="3.30.750.44">
    <property type="match status" value="1"/>
</dbReference>
<dbReference type="SUPFAM" id="SSF52096">
    <property type="entry name" value="ClpP/crotonase"/>
    <property type="match status" value="1"/>
</dbReference>
<dbReference type="OrthoDB" id="9812068at2"/>
<dbReference type="Gene3D" id="2.30.42.10">
    <property type="match status" value="1"/>
</dbReference>
<dbReference type="SUPFAM" id="SSF50156">
    <property type="entry name" value="PDZ domain-like"/>
    <property type="match status" value="1"/>
</dbReference>
<dbReference type="InterPro" id="IPR004447">
    <property type="entry name" value="Peptidase_S41A"/>
</dbReference>
<dbReference type="Pfam" id="PF03572">
    <property type="entry name" value="Peptidase_S41"/>
    <property type="match status" value="1"/>
</dbReference>
<accession>A0A1M6TLK6</accession>
<dbReference type="PANTHER" id="PTHR32060">
    <property type="entry name" value="TAIL-SPECIFIC PROTEASE"/>
    <property type="match status" value="1"/>
</dbReference>
<dbReference type="InterPro" id="IPR005151">
    <property type="entry name" value="Tail-specific_protease"/>
</dbReference>
<dbReference type="InterPro" id="IPR001478">
    <property type="entry name" value="PDZ"/>
</dbReference>
<evidence type="ECO:0000259" key="7">
    <source>
        <dbReference type="PROSITE" id="PS50106"/>
    </source>
</evidence>
<dbReference type="NCBIfam" id="TIGR00225">
    <property type="entry name" value="prc"/>
    <property type="match status" value="1"/>
</dbReference>
<dbReference type="GO" id="GO:0030288">
    <property type="term" value="C:outer membrane-bounded periplasmic space"/>
    <property type="evidence" value="ECO:0007669"/>
    <property type="project" value="TreeGrafter"/>
</dbReference>
<dbReference type="PANTHER" id="PTHR32060:SF30">
    <property type="entry name" value="CARBOXY-TERMINAL PROCESSING PROTEASE CTPA"/>
    <property type="match status" value="1"/>
</dbReference>
<evidence type="ECO:0000256" key="5">
    <source>
        <dbReference type="RuleBase" id="RU004404"/>
    </source>
</evidence>